<dbReference type="Proteomes" id="UP001189429">
    <property type="component" value="Unassembled WGS sequence"/>
</dbReference>
<gene>
    <name evidence="1" type="ORF">PCOR1329_LOCUS19478</name>
</gene>
<sequence>MPWWRYIGIMHMSANPEHPFHVAVGNNKVLRDDPKERGVDLYEDPQAAGPAHSANGMTACVIGKESLPELEAMVRDKFSAVVDKGLSLPLGDAVSDKPPFLPQDWNRLLLQCPVKDGT</sequence>
<dbReference type="EMBL" id="CAUYUJ010006224">
    <property type="protein sequence ID" value="CAK0816544.1"/>
    <property type="molecule type" value="Genomic_DNA"/>
</dbReference>
<keyword evidence="2" id="KW-1185">Reference proteome</keyword>
<organism evidence="1 2">
    <name type="scientific">Prorocentrum cordatum</name>
    <dbReference type="NCBI Taxonomy" id="2364126"/>
    <lineage>
        <taxon>Eukaryota</taxon>
        <taxon>Sar</taxon>
        <taxon>Alveolata</taxon>
        <taxon>Dinophyceae</taxon>
        <taxon>Prorocentrales</taxon>
        <taxon>Prorocentraceae</taxon>
        <taxon>Prorocentrum</taxon>
    </lineage>
</organism>
<accession>A0ABN9RC29</accession>
<reference evidence="1" key="1">
    <citation type="submission" date="2023-10" db="EMBL/GenBank/DDBJ databases">
        <authorList>
            <person name="Chen Y."/>
            <person name="Shah S."/>
            <person name="Dougan E. K."/>
            <person name="Thang M."/>
            <person name="Chan C."/>
        </authorList>
    </citation>
    <scope>NUCLEOTIDE SEQUENCE [LARGE SCALE GENOMIC DNA]</scope>
</reference>
<dbReference type="Gene3D" id="3.30.830.10">
    <property type="entry name" value="Metalloenzyme, LuxS/M16 peptidase-like"/>
    <property type="match status" value="1"/>
</dbReference>
<proteinExistence type="predicted"/>
<comment type="caution">
    <text evidence="1">The sequence shown here is derived from an EMBL/GenBank/DDBJ whole genome shotgun (WGS) entry which is preliminary data.</text>
</comment>
<name>A0ABN9RC29_9DINO</name>
<evidence type="ECO:0000313" key="2">
    <source>
        <dbReference type="Proteomes" id="UP001189429"/>
    </source>
</evidence>
<protein>
    <submittedName>
        <fullName evidence="1">Uncharacterized protein</fullName>
    </submittedName>
</protein>
<evidence type="ECO:0000313" key="1">
    <source>
        <dbReference type="EMBL" id="CAK0816544.1"/>
    </source>
</evidence>